<dbReference type="InterPro" id="IPR021719">
    <property type="entry name" value="Prot_inh_I78"/>
</dbReference>
<sequence length="99" mass="10930">MHRIGLAVAMACVLCACSSVDPKETAVSSARTAKCDTSNLDWAKGQPANEENARRLVRESGLGLWRIIGPDNVERADYRPDRLTIYTDKNNVIQSLDCH</sequence>
<comment type="caution">
    <text evidence="1">The sequence shown here is derived from an EMBL/GenBank/DDBJ whole genome shotgun (WGS) entry which is preliminary data.</text>
</comment>
<gene>
    <name evidence="1" type="ORF">GN331_16085</name>
</gene>
<evidence type="ECO:0008006" key="3">
    <source>
        <dbReference type="Google" id="ProtNLM"/>
    </source>
</evidence>
<dbReference type="EMBL" id="WOXT01000006">
    <property type="protein sequence ID" value="MUV15722.1"/>
    <property type="molecule type" value="Genomic_DNA"/>
</dbReference>
<dbReference type="RefSeq" id="WP_156643309.1">
    <property type="nucleotide sequence ID" value="NZ_WOXT01000006.1"/>
</dbReference>
<proteinExistence type="predicted"/>
<keyword evidence="2" id="KW-1185">Reference proteome</keyword>
<dbReference type="PROSITE" id="PS51257">
    <property type="entry name" value="PROKAR_LIPOPROTEIN"/>
    <property type="match status" value="1"/>
</dbReference>
<organism evidence="1 2">
    <name type="scientific">Noviluteimonas gilva</name>
    <dbReference type="NCBI Taxonomy" id="2682097"/>
    <lineage>
        <taxon>Bacteria</taxon>
        <taxon>Pseudomonadati</taxon>
        <taxon>Pseudomonadota</taxon>
        <taxon>Gammaproteobacteria</taxon>
        <taxon>Lysobacterales</taxon>
        <taxon>Lysobacteraceae</taxon>
        <taxon>Noviluteimonas</taxon>
    </lineage>
</organism>
<accession>A0A7C9M5V8</accession>
<dbReference type="AlphaFoldDB" id="A0A7C9M5V8"/>
<protein>
    <recommendedName>
        <fullName evidence="3">Peptidase inhibitor I78 family protein</fullName>
    </recommendedName>
</protein>
<dbReference type="Gene3D" id="3.30.10.10">
    <property type="entry name" value="Trypsin Inhibitor V, subunit A"/>
    <property type="match status" value="1"/>
</dbReference>
<dbReference type="Proteomes" id="UP000479692">
    <property type="component" value="Unassembled WGS sequence"/>
</dbReference>
<name>A0A7C9M5V8_9GAMM</name>
<reference evidence="1 2" key="1">
    <citation type="submission" date="2019-12" db="EMBL/GenBank/DDBJ databases">
        <authorList>
            <person name="Xu J."/>
        </authorList>
    </citation>
    <scope>NUCLEOTIDE SEQUENCE [LARGE SCALE GENOMIC DNA]</scope>
    <source>
        <strain evidence="1 2">HX-5-24</strain>
    </source>
</reference>
<evidence type="ECO:0000313" key="1">
    <source>
        <dbReference type="EMBL" id="MUV15722.1"/>
    </source>
</evidence>
<dbReference type="Pfam" id="PF11720">
    <property type="entry name" value="Inhibitor_I78"/>
    <property type="match status" value="1"/>
</dbReference>
<evidence type="ECO:0000313" key="2">
    <source>
        <dbReference type="Proteomes" id="UP000479692"/>
    </source>
</evidence>